<evidence type="ECO:0000313" key="2">
    <source>
        <dbReference type="Proteomes" id="UP000316304"/>
    </source>
</evidence>
<name>A0A5C6CKC0_9BACT</name>
<evidence type="ECO:0000313" key="1">
    <source>
        <dbReference type="EMBL" id="TWU23269.1"/>
    </source>
</evidence>
<accession>A0A5C6CKC0</accession>
<organism evidence="1 2">
    <name type="scientific">Novipirellula galeiformis</name>
    <dbReference type="NCBI Taxonomy" id="2528004"/>
    <lineage>
        <taxon>Bacteria</taxon>
        <taxon>Pseudomonadati</taxon>
        <taxon>Planctomycetota</taxon>
        <taxon>Planctomycetia</taxon>
        <taxon>Pirellulales</taxon>
        <taxon>Pirellulaceae</taxon>
        <taxon>Novipirellula</taxon>
    </lineage>
</organism>
<proteinExistence type="predicted"/>
<dbReference type="OrthoDB" id="9953007at2"/>
<dbReference type="EMBL" id="SJPT01000004">
    <property type="protein sequence ID" value="TWU23269.1"/>
    <property type="molecule type" value="Genomic_DNA"/>
</dbReference>
<dbReference type="AlphaFoldDB" id="A0A5C6CKC0"/>
<keyword evidence="2" id="KW-1185">Reference proteome</keyword>
<dbReference type="Proteomes" id="UP000316304">
    <property type="component" value="Unassembled WGS sequence"/>
</dbReference>
<reference evidence="1 2" key="1">
    <citation type="submission" date="2019-02" db="EMBL/GenBank/DDBJ databases">
        <title>Deep-cultivation of Planctomycetes and their phenomic and genomic characterization uncovers novel biology.</title>
        <authorList>
            <person name="Wiegand S."/>
            <person name="Jogler M."/>
            <person name="Boedeker C."/>
            <person name="Pinto D."/>
            <person name="Vollmers J."/>
            <person name="Rivas-Marin E."/>
            <person name="Kohn T."/>
            <person name="Peeters S.H."/>
            <person name="Heuer A."/>
            <person name="Rast P."/>
            <person name="Oberbeckmann S."/>
            <person name="Bunk B."/>
            <person name="Jeske O."/>
            <person name="Meyerdierks A."/>
            <person name="Storesund J.E."/>
            <person name="Kallscheuer N."/>
            <person name="Luecker S."/>
            <person name="Lage O.M."/>
            <person name="Pohl T."/>
            <person name="Merkel B.J."/>
            <person name="Hornburger P."/>
            <person name="Mueller R.-W."/>
            <person name="Bruemmer F."/>
            <person name="Labrenz M."/>
            <person name="Spormann A.M."/>
            <person name="Op Den Camp H."/>
            <person name="Overmann J."/>
            <person name="Amann R."/>
            <person name="Jetten M.S.M."/>
            <person name="Mascher T."/>
            <person name="Medema M.H."/>
            <person name="Devos D.P."/>
            <person name="Kaster A.-K."/>
            <person name="Ovreas L."/>
            <person name="Rohde M."/>
            <person name="Galperin M.Y."/>
            <person name="Jogler C."/>
        </authorList>
    </citation>
    <scope>NUCLEOTIDE SEQUENCE [LARGE SCALE GENOMIC DNA]</scope>
    <source>
        <strain evidence="1 2">Pla52o</strain>
    </source>
</reference>
<comment type="caution">
    <text evidence="1">The sequence shown here is derived from an EMBL/GenBank/DDBJ whole genome shotgun (WGS) entry which is preliminary data.</text>
</comment>
<protein>
    <submittedName>
        <fullName evidence="1">Uncharacterized protein</fullName>
    </submittedName>
</protein>
<sequence length="81" mass="9143">MISRRISRHNDIQARDAWFASLSKGRESMDGENVYVQAFWPELAVASPEVDAGVMDERARLDTAIPAPIRGLRERLSRFGV</sequence>
<gene>
    <name evidence="1" type="ORF">Pla52o_28050</name>
</gene>
<dbReference type="RefSeq" id="WP_146595007.1">
    <property type="nucleotide sequence ID" value="NZ_SJPT01000004.1"/>
</dbReference>